<accession>A0A1F6EH54</accession>
<evidence type="ECO:0000313" key="2">
    <source>
        <dbReference type="EMBL" id="OGG72937.1"/>
    </source>
</evidence>
<dbReference type="Proteomes" id="UP000177306">
    <property type="component" value="Unassembled WGS sequence"/>
</dbReference>
<comment type="caution">
    <text evidence="2">The sequence shown here is derived from an EMBL/GenBank/DDBJ whole genome shotgun (WGS) entry which is preliminary data.</text>
</comment>
<evidence type="ECO:0000313" key="3">
    <source>
        <dbReference type="Proteomes" id="UP000177306"/>
    </source>
</evidence>
<proteinExistence type="predicted"/>
<dbReference type="SUPFAM" id="SSF55608">
    <property type="entry name" value="Homing endonucleases"/>
    <property type="match status" value="1"/>
</dbReference>
<sequence>MPARKRGVVLVAENRTFYRREEIGKLITPEYILGIFEGEGTFSNDRRQNGVPVPCVTLKMHFRDKALLEGIRDYFKLNNRVYEYIHGGRHYAMLIVRDTPTLKNTFVPFFRNQLLGHKGIQFEKWLKMFPYLNSLHHRDLPRKGQKT</sequence>
<evidence type="ECO:0000259" key="1">
    <source>
        <dbReference type="Pfam" id="PF00961"/>
    </source>
</evidence>
<dbReference type="EMBL" id="MFLY01000022">
    <property type="protein sequence ID" value="OGG72937.1"/>
    <property type="molecule type" value="Genomic_DNA"/>
</dbReference>
<dbReference type="GO" id="GO:0004519">
    <property type="term" value="F:endonuclease activity"/>
    <property type="evidence" value="ECO:0007669"/>
    <property type="project" value="InterPro"/>
</dbReference>
<protein>
    <recommendedName>
        <fullName evidence="1">Homing endonuclease LAGLIDADG domain-containing protein</fullName>
    </recommendedName>
</protein>
<dbReference type="Pfam" id="PF00961">
    <property type="entry name" value="LAGLIDADG_1"/>
    <property type="match status" value="1"/>
</dbReference>
<dbReference type="Gene3D" id="3.10.28.10">
    <property type="entry name" value="Homing endonucleases"/>
    <property type="match status" value="1"/>
</dbReference>
<reference evidence="2 3" key="1">
    <citation type="journal article" date="2016" name="Nat. Commun.">
        <title>Thousands of microbial genomes shed light on interconnected biogeochemical processes in an aquifer system.</title>
        <authorList>
            <person name="Anantharaman K."/>
            <person name="Brown C.T."/>
            <person name="Hug L.A."/>
            <person name="Sharon I."/>
            <person name="Castelle C.J."/>
            <person name="Probst A.J."/>
            <person name="Thomas B.C."/>
            <person name="Singh A."/>
            <person name="Wilkins M.J."/>
            <person name="Karaoz U."/>
            <person name="Brodie E.L."/>
            <person name="Williams K.H."/>
            <person name="Hubbard S.S."/>
            <person name="Banfield J.F."/>
        </authorList>
    </citation>
    <scope>NUCLEOTIDE SEQUENCE [LARGE SCALE GENOMIC DNA]</scope>
</reference>
<organism evidence="2 3">
    <name type="scientific">Candidatus Kaiserbacteria bacterium RIFCSPLOWO2_01_FULL_53_17</name>
    <dbReference type="NCBI Taxonomy" id="1798511"/>
    <lineage>
        <taxon>Bacteria</taxon>
        <taxon>Candidatus Kaiseribacteriota</taxon>
    </lineage>
</organism>
<name>A0A1F6EH54_9BACT</name>
<dbReference type="AlphaFoldDB" id="A0A1F6EH54"/>
<dbReference type="InterPro" id="IPR027434">
    <property type="entry name" value="Homing_endonucl"/>
</dbReference>
<dbReference type="InterPro" id="IPR004860">
    <property type="entry name" value="LAGLIDADG_dom"/>
</dbReference>
<feature type="domain" description="Homing endonuclease LAGLIDADG" evidence="1">
    <location>
        <begin position="32"/>
        <end position="128"/>
    </location>
</feature>
<gene>
    <name evidence="2" type="ORF">A3A38_04225</name>
</gene>